<dbReference type="GO" id="GO:0002181">
    <property type="term" value="P:cytoplasmic translation"/>
    <property type="evidence" value="ECO:0007669"/>
    <property type="project" value="TreeGrafter"/>
</dbReference>
<accession>A0A5N4EIE6</accession>
<dbReference type="PANTHER" id="PTHR45699:SF3">
    <property type="entry name" value="LARGE RIBOSOMAL SUBUNIT PROTEIN UL10"/>
    <property type="match status" value="1"/>
</dbReference>
<feature type="compositionally biased region" description="Acidic residues" evidence="7">
    <location>
        <begin position="188"/>
        <end position="203"/>
    </location>
</feature>
<dbReference type="GO" id="GO:0070180">
    <property type="term" value="F:large ribosomal subunit rRNA binding"/>
    <property type="evidence" value="ECO:0007669"/>
    <property type="project" value="TreeGrafter"/>
</dbReference>
<dbReference type="GO" id="GO:0003735">
    <property type="term" value="F:structural constituent of ribosome"/>
    <property type="evidence" value="ECO:0007669"/>
    <property type="project" value="TreeGrafter"/>
</dbReference>
<evidence type="ECO:0000256" key="1">
    <source>
        <dbReference type="ARBA" id="ARBA00002200"/>
    </source>
</evidence>
<evidence type="ECO:0000256" key="2">
    <source>
        <dbReference type="ARBA" id="ARBA00008889"/>
    </source>
</evidence>
<evidence type="ECO:0000313" key="8">
    <source>
        <dbReference type="EMBL" id="KAB1283147.1"/>
    </source>
</evidence>
<dbReference type="GO" id="GO:0000027">
    <property type="term" value="P:ribosomal large subunit assembly"/>
    <property type="evidence" value="ECO:0007669"/>
    <property type="project" value="TreeGrafter"/>
</dbReference>
<feature type="region of interest" description="Disordered" evidence="7">
    <location>
        <begin position="181"/>
        <end position="203"/>
    </location>
</feature>
<organism evidence="8 9">
    <name type="scientific">Camelus dromedarius</name>
    <name type="common">Dromedary</name>
    <name type="synonym">Arabian camel</name>
    <dbReference type="NCBI Taxonomy" id="9838"/>
    <lineage>
        <taxon>Eukaryota</taxon>
        <taxon>Metazoa</taxon>
        <taxon>Chordata</taxon>
        <taxon>Craniata</taxon>
        <taxon>Vertebrata</taxon>
        <taxon>Euteleostomi</taxon>
        <taxon>Mammalia</taxon>
        <taxon>Eutheria</taxon>
        <taxon>Laurasiatheria</taxon>
        <taxon>Artiodactyla</taxon>
        <taxon>Tylopoda</taxon>
        <taxon>Camelidae</taxon>
        <taxon>Camelus</taxon>
    </lineage>
</organism>
<dbReference type="EMBL" id="JWIN03000001">
    <property type="protein sequence ID" value="KAB1283147.1"/>
    <property type="molecule type" value="Genomic_DNA"/>
</dbReference>
<gene>
    <name evidence="8" type="ORF">Cadr_000000094</name>
</gene>
<evidence type="ECO:0000256" key="4">
    <source>
        <dbReference type="ARBA" id="ARBA00023274"/>
    </source>
</evidence>
<dbReference type="InterPro" id="IPR050323">
    <property type="entry name" value="Ribosomal_protein_uL10"/>
</dbReference>
<dbReference type="AlphaFoldDB" id="A0A5N4EIE6"/>
<keyword evidence="4" id="KW-0687">Ribonucleoprotein</keyword>
<dbReference type="InterPro" id="IPR043141">
    <property type="entry name" value="Ribosomal_uL10-like_sf"/>
</dbReference>
<reference evidence="8 9" key="1">
    <citation type="journal article" date="2019" name="Mol. Ecol. Resour.">
        <title>Improving Illumina assemblies with Hi-C and long reads: an example with the North African dromedary.</title>
        <authorList>
            <person name="Elbers J.P."/>
            <person name="Rogers M.F."/>
            <person name="Perelman P.L."/>
            <person name="Proskuryakova A.A."/>
            <person name="Serdyukova N.A."/>
            <person name="Johnson W.E."/>
            <person name="Horin P."/>
            <person name="Corander J."/>
            <person name="Murphy D."/>
            <person name="Burger P.A."/>
        </authorList>
    </citation>
    <scope>NUCLEOTIDE SEQUENCE [LARGE SCALE GENOMIC DNA]</scope>
    <source>
        <strain evidence="8">Drom800</strain>
        <tissue evidence="8">Blood</tissue>
    </source>
</reference>
<protein>
    <recommendedName>
        <fullName evidence="5">Large ribosomal subunit protein uL10</fullName>
    </recommendedName>
    <alternativeName>
        <fullName evidence="6">60S acidic ribosomal protein P0</fullName>
    </alternativeName>
</protein>
<dbReference type="Pfam" id="PF00428">
    <property type="entry name" value="Ribosomal_60s"/>
    <property type="match status" value="1"/>
</dbReference>
<dbReference type="GO" id="GO:0022625">
    <property type="term" value="C:cytosolic large ribosomal subunit"/>
    <property type="evidence" value="ECO:0007669"/>
    <property type="project" value="TreeGrafter"/>
</dbReference>
<evidence type="ECO:0000256" key="7">
    <source>
        <dbReference type="SAM" id="MobiDB-lite"/>
    </source>
</evidence>
<evidence type="ECO:0000256" key="6">
    <source>
        <dbReference type="ARBA" id="ARBA00035444"/>
    </source>
</evidence>
<keyword evidence="3 8" id="KW-0689">Ribosomal protein</keyword>
<comment type="function">
    <text evidence="1">Ribosomal protein P0 is the functional equivalent of E.coli protein L10.</text>
</comment>
<evidence type="ECO:0000256" key="3">
    <source>
        <dbReference type="ARBA" id="ARBA00022980"/>
    </source>
</evidence>
<comment type="caution">
    <text evidence="8">The sequence shown here is derived from an EMBL/GenBank/DDBJ whole genome shotgun (WGS) entry which is preliminary data.</text>
</comment>
<name>A0A5N4EIE6_CAMDR</name>
<sequence length="203" mass="21520">MYCVAMLPTSGSAGKEAESGVSQHQHPFLFQVGEERSVWFKECAERRALEKLPPHIQGNVGFVFTKEDLTEIRDMLLAIKALGIIIELSKGTTDILNDVQLIKAGDQLGASVRHVAGVHLQTSYPAVASGPPSIISGHQRVLPLSVATDFTSPLAEKVKAFLAVPSAFAAADLVAASTPTAAPAKGEAEEESQELDEDVGFGL</sequence>
<proteinExistence type="inferred from homology"/>
<evidence type="ECO:0000256" key="5">
    <source>
        <dbReference type="ARBA" id="ARBA00035202"/>
    </source>
</evidence>
<dbReference type="PANTHER" id="PTHR45699">
    <property type="entry name" value="60S ACIDIC RIBOSOMAL PROTEIN P0"/>
    <property type="match status" value="1"/>
</dbReference>
<comment type="similarity">
    <text evidence="2">Belongs to the universal ribosomal protein uL10 family.</text>
</comment>
<keyword evidence="9" id="KW-1185">Reference proteome</keyword>
<dbReference type="Proteomes" id="UP000299084">
    <property type="component" value="Unassembled WGS sequence"/>
</dbReference>
<evidence type="ECO:0000313" key="9">
    <source>
        <dbReference type="Proteomes" id="UP000299084"/>
    </source>
</evidence>
<dbReference type="Gene3D" id="3.30.70.1730">
    <property type="match status" value="1"/>
</dbReference>